<dbReference type="GO" id="GO:0016747">
    <property type="term" value="F:acyltransferase activity, transferring groups other than amino-acyl groups"/>
    <property type="evidence" value="ECO:0007669"/>
    <property type="project" value="InterPro"/>
</dbReference>
<dbReference type="InterPro" id="IPR016181">
    <property type="entry name" value="Acyl_CoA_acyltransferase"/>
</dbReference>
<protein>
    <submittedName>
        <fullName evidence="2">Putative acetyltransferase</fullName>
    </submittedName>
</protein>
<gene>
    <name evidence="2" type="ORF">JDO7802_00463</name>
</gene>
<dbReference type="SUPFAM" id="SSF55729">
    <property type="entry name" value="Acyl-CoA N-acyltransferases (Nat)"/>
    <property type="match status" value="1"/>
</dbReference>
<evidence type="ECO:0000313" key="3">
    <source>
        <dbReference type="Proteomes" id="UP000049222"/>
    </source>
</evidence>
<dbReference type="Proteomes" id="UP000049222">
    <property type="component" value="Unassembled WGS sequence"/>
</dbReference>
<dbReference type="CDD" id="cd04301">
    <property type="entry name" value="NAT_SF"/>
    <property type="match status" value="1"/>
</dbReference>
<dbReference type="InterPro" id="IPR000182">
    <property type="entry name" value="GNAT_dom"/>
</dbReference>
<keyword evidence="2" id="KW-0808">Transferase</keyword>
<proteinExistence type="predicted"/>
<accession>A0A0M6YDN8</accession>
<dbReference type="STRING" id="420998.JDO7802_00463"/>
<dbReference type="Gene3D" id="3.40.630.30">
    <property type="match status" value="1"/>
</dbReference>
<name>A0A0M6YDN8_9RHOB</name>
<dbReference type="PROSITE" id="PS51186">
    <property type="entry name" value="GNAT"/>
    <property type="match status" value="1"/>
</dbReference>
<dbReference type="EMBL" id="CXSU01000005">
    <property type="protein sequence ID" value="CTQ48461.1"/>
    <property type="molecule type" value="Genomic_DNA"/>
</dbReference>
<keyword evidence="3" id="KW-1185">Reference proteome</keyword>
<evidence type="ECO:0000313" key="2">
    <source>
        <dbReference type="EMBL" id="CTQ48461.1"/>
    </source>
</evidence>
<dbReference type="RefSeq" id="WP_055082192.1">
    <property type="nucleotide sequence ID" value="NZ_CXSU01000005.1"/>
</dbReference>
<dbReference type="AlphaFoldDB" id="A0A0M6YDN8"/>
<reference evidence="2 3" key="1">
    <citation type="submission" date="2015-07" db="EMBL/GenBank/DDBJ databases">
        <authorList>
            <person name="Noorani M."/>
        </authorList>
    </citation>
    <scope>NUCLEOTIDE SEQUENCE [LARGE SCALE GENOMIC DNA]</scope>
    <source>
        <strain evidence="2 3">CECT 7802</strain>
    </source>
</reference>
<feature type="domain" description="N-acetyltransferase" evidence="1">
    <location>
        <begin position="1"/>
        <end position="136"/>
    </location>
</feature>
<evidence type="ECO:0000259" key="1">
    <source>
        <dbReference type="PROSITE" id="PS51186"/>
    </source>
</evidence>
<dbReference type="Pfam" id="PF13508">
    <property type="entry name" value="Acetyltransf_7"/>
    <property type="match status" value="1"/>
</dbReference>
<sequence>MIWSEVTPTPEAYVALRAAAGLGPRGVAAARTGLARSLYSVTVLADGDLVAMGRIVGDGGCFVQLVDIAVHPSRQGKGLGQDVTARLVAWCEANLPPECHLSLVSSERAVPLYAAHGFRPCRGLDRLADPNRAAPT</sequence>
<dbReference type="OrthoDB" id="9797456at2"/>
<organism evidence="2 3">
    <name type="scientific">Jannaschia donghaensis</name>
    <dbReference type="NCBI Taxonomy" id="420998"/>
    <lineage>
        <taxon>Bacteria</taxon>
        <taxon>Pseudomonadati</taxon>
        <taxon>Pseudomonadota</taxon>
        <taxon>Alphaproteobacteria</taxon>
        <taxon>Rhodobacterales</taxon>
        <taxon>Roseobacteraceae</taxon>
        <taxon>Jannaschia</taxon>
    </lineage>
</organism>